<dbReference type="OrthoDB" id="2333384at2759"/>
<feature type="region of interest" description="Disordered" evidence="4">
    <location>
        <begin position="253"/>
        <end position="276"/>
    </location>
</feature>
<dbReference type="Pfam" id="PF00339">
    <property type="entry name" value="Arrestin_N"/>
    <property type="match status" value="1"/>
</dbReference>
<dbReference type="GO" id="GO:0031625">
    <property type="term" value="F:ubiquitin protein ligase binding"/>
    <property type="evidence" value="ECO:0000318"/>
    <property type="project" value="GO_Central"/>
</dbReference>
<dbReference type="PANTHER" id="PTHR11188">
    <property type="entry name" value="ARRESTIN DOMAIN CONTAINING PROTEIN"/>
    <property type="match status" value="1"/>
</dbReference>
<proteinExistence type="inferred from homology"/>
<evidence type="ECO:0000256" key="1">
    <source>
        <dbReference type="ARBA" id="ARBA00005298"/>
    </source>
</evidence>
<dbReference type="Gene3D" id="2.60.40.640">
    <property type="match status" value="1"/>
</dbReference>
<dbReference type="InterPro" id="IPR011021">
    <property type="entry name" value="Arrestin-like_N"/>
</dbReference>
<dbReference type="STRING" id="227321.Q5B828"/>
<dbReference type="GeneID" id="2874480"/>
<dbReference type="SUPFAM" id="SSF81296">
    <property type="entry name" value="E set domains"/>
    <property type="match status" value="1"/>
</dbReference>
<name>Q5B828_EMENI</name>
<dbReference type="GO" id="GO:0005737">
    <property type="term" value="C:cytoplasm"/>
    <property type="evidence" value="ECO:0000318"/>
    <property type="project" value="GO_Central"/>
</dbReference>
<gene>
    <name evidence="6" type="ORF">ANIA_03302</name>
</gene>
<organism evidence="6 7">
    <name type="scientific">Emericella nidulans (strain FGSC A4 / ATCC 38163 / CBS 112.46 / NRRL 194 / M139)</name>
    <name type="common">Aspergillus nidulans</name>
    <dbReference type="NCBI Taxonomy" id="227321"/>
    <lineage>
        <taxon>Eukaryota</taxon>
        <taxon>Fungi</taxon>
        <taxon>Dikarya</taxon>
        <taxon>Ascomycota</taxon>
        <taxon>Pezizomycotina</taxon>
        <taxon>Eurotiomycetes</taxon>
        <taxon>Eurotiomycetidae</taxon>
        <taxon>Eurotiales</taxon>
        <taxon>Aspergillaceae</taxon>
        <taxon>Aspergillus</taxon>
        <taxon>Aspergillus subgen. Nidulantes</taxon>
    </lineage>
</organism>
<dbReference type="PANTHER" id="PTHR11188:SF17">
    <property type="entry name" value="FI21816P1"/>
    <property type="match status" value="1"/>
</dbReference>
<comment type="similarity">
    <text evidence="1">Belongs to the arrestin family.</text>
</comment>
<evidence type="ECO:0000256" key="2">
    <source>
        <dbReference type="ARBA" id="ARBA00022786"/>
    </source>
</evidence>
<dbReference type="EMBL" id="BN001306">
    <property type="protein sequence ID" value="CBF82998.1"/>
    <property type="molecule type" value="Genomic_DNA"/>
</dbReference>
<keyword evidence="2" id="KW-0833">Ubl conjugation pathway</keyword>
<dbReference type="Proteomes" id="UP000000560">
    <property type="component" value="Chromosome VI"/>
</dbReference>
<dbReference type="InterPro" id="IPR014752">
    <property type="entry name" value="Arrestin-like_C"/>
</dbReference>
<dbReference type="RefSeq" id="XP_660906.1">
    <property type="nucleotide sequence ID" value="XM_655814.1"/>
</dbReference>
<evidence type="ECO:0000259" key="5">
    <source>
        <dbReference type="Pfam" id="PF00339"/>
    </source>
</evidence>
<dbReference type="KEGG" id="ani:ANIA_03302"/>
<accession>Q5B828</accession>
<dbReference type="AlphaFoldDB" id="Q5B828"/>
<dbReference type="GO" id="GO:0005829">
    <property type="term" value="C:cytosol"/>
    <property type="evidence" value="ECO:0000318"/>
    <property type="project" value="GO_Central"/>
</dbReference>
<feature type="domain" description="Arrestin-like N-terminal" evidence="5">
    <location>
        <begin position="4"/>
        <end position="151"/>
    </location>
</feature>
<dbReference type="InParanoid" id="Q5B828"/>
<protein>
    <recommendedName>
        <fullName evidence="5">Arrestin-like N-terminal domain-containing protein</fullName>
    </recommendedName>
</protein>
<reference evidence="7" key="1">
    <citation type="journal article" date="2005" name="Nature">
        <title>Sequencing of Aspergillus nidulans and comparative analysis with A. fumigatus and A. oryzae.</title>
        <authorList>
            <person name="Galagan J.E."/>
            <person name="Calvo S.E."/>
            <person name="Cuomo C."/>
            <person name="Ma L.J."/>
            <person name="Wortman J.R."/>
            <person name="Batzoglou S."/>
            <person name="Lee S.I."/>
            <person name="Basturkmen M."/>
            <person name="Spevak C.C."/>
            <person name="Clutterbuck J."/>
            <person name="Kapitonov V."/>
            <person name="Jurka J."/>
            <person name="Scazzocchio C."/>
            <person name="Farman M."/>
            <person name="Butler J."/>
            <person name="Purcell S."/>
            <person name="Harris S."/>
            <person name="Braus G.H."/>
            <person name="Draht O."/>
            <person name="Busch S."/>
            <person name="D'Enfert C."/>
            <person name="Bouchier C."/>
            <person name="Goldman G.H."/>
            <person name="Bell-Pedersen D."/>
            <person name="Griffiths-Jones S."/>
            <person name="Doonan J.H."/>
            <person name="Yu J."/>
            <person name="Vienken K."/>
            <person name="Pain A."/>
            <person name="Freitag M."/>
            <person name="Selker E.U."/>
            <person name="Archer D.B."/>
            <person name="Penalva M.A."/>
            <person name="Oakley B.R."/>
            <person name="Momany M."/>
            <person name="Tanaka T."/>
            <person name="Kumagai T."/>
            <person name="Asai K."/>
            <person name="Machida M."/>
            <person name="Nierman W.C."/>
            <person name="Denning D.W."/>
            <person name="Caddick M."/>
            <person name="Hynes M."/>
            <person name="Paoletti M."/>
            <person name="Fischer R."/>
            <person name="Miller B."/>
            <person name="Dyer P."/>
            <person name="Sachs M.S."/>
            <person name="Osmani S.A."/>
            <person name="Birren B.W."/>
        </authorList>
    </citation>
    <scope>NUCLEOTIDE SEQUENCE [LARGE SCALE GENOMIC DNA]</scope>
    <source>
        <strain evidence="7">FGSC A4 / ATCC 38163 / CBS 112.46 / NRRL 194 / M139</strain>
    </source>
</reference>
<comment type="subunit">
    <text evidence="3">Interacts with hulA.</text>
</comment>
<dbReference type="HOGENOM" id="CLU_1008408_0_0_1"/>
<evidence type="ECO:0000256" key="4">
    <source>
        <dbReference type="SAM" id="MobiDB-lite"/>
    </source>
</evidence>
<dbReference type="GO" id="GO:0070086">
    <property type="term" value="P:ubiquitin-dependent endocytosis"/>
    <property type="evidence" value="ECO:0000318"/>
    <property type="project" value="GO_Central"/>
</dbReference>
<evidence type="ECO:0000313" key="6">
    <source>
        <dbReference type="EMBL" id="CBF82998.1"/>
    </source>
</evidence>
<evidence type="ECO:0000256" key="3">
    <source>
        <dbReference type="ARBA" id="ARBA00038766"/>
    </source>
</evidence>
<sequence>MPLTIHLDNYKPCYFGNETIYGRVTFESSSTTNLQDIRLSFTGRSKARIQKVKGSGAPAANYRSKCILFEKEKILVHLNGEALPPGRHEWPFQFSFPTTALSSVEWPEMQPFRGDVNHPLPPVFAIEASDRARKVSCTIEYRIEAQAMKPQRGLFSSTRPLFSEKVRLNFIPDFAVADDRESDRAAEIYRQRKEQVFSIRSMLLLPENKGRSLSTGEKIQGCPMFVGYDSEHGGLFGGIFPRGDHEVNIYYGNQSNSSPSRAIDNGRHISGIRGQD</sequence>
<dbReference type="InterPro" id="IPR014756">
    <property type="entry name" value="Ig_E-set"/>
</dbReference>
<accession>C8VHZ9</accession>
<dbReference type="GO" id="GO:0005886">
    <property type="term" value="C:plasma membrane"/>
    <property type="evidence" value="ECO:0000318"/>
    <property type="project" value="GO_Central"/>
</dbReference>
<keyword evidence="7" id="KW-1185">Reference proteome</keyword>
<evidence type="ECO:0000313" key="7">
    <source>
        <dbReference type="Proteomes" id="UP000000560"/>
    </source>
</evidence>
<dbReference type="GO" id="GO:0030674">
    <property type="term" value="F:protein-macromolecule adaptor activity"/>
    <property type="evidence" value="ECO:0000318"/>
    <property type="project" value="GO_Central"/>
</dbReference>
<reference evidence="7" key="2">
    <citation type="journal article" date="2009" name="Fungal Genet. Biol.">
        <title>The 2008 update of the Aspergillus nidulans genome annotation: a community effort.</title>
        <authorList>
            <person name="Wortman J.R."/>
            <person name="Gilsenan J.M."/>
            <person name="Joardar V."/>
            <person name="Deegan J."/>
            <person name="Clutterbuck J."/>
            <person name="Andersen M.R."/>
            <person name="Archer D."/>
            <person name="Bencina M."/>
            <person name="Braus G."/>
            <person name="Coutinho P."/>
            <person name="von Dohren H."/>
            <person name="Doonan J."/>
            <person name="Driessen A.J."/>
            <person name="Durek P."/>
            <person name="Espeso E."/>
            <person name="Fekete E."/>
            <person name="Flipphi M."/>
            <person name="Estrada C.G."/>
            <person name="Geysens S."/>
            <person name="Goldman G."/>
            <person name="de Groot P.W."/>
            <person name="Hansen K."/>
            <person name="Harris S.D."/>
            <person name="Heinekamp T."/>
            <person name="Helmstaedt K."/>
            <person name="Henrissat B."/>
            <person name="Hofmann G."/>
            <person name="Homan T."/>
            <person name="Horio T."/>
            <person name="Horiuchi H."/>
            <person name="James S."/>
            <person name="Jones M."/>
            <person name="Karaffa L."/>
            <person name="Karanyi Z."/>
            <person name="Kato M."/>
            <person name="Keller N."/>
            <person name="Kelly D.E."/>
            <person name="Kiel J.A."/>
            <person name="Kim J.M."/>
            <person name="van der Klei I.J."/>
            <person name="Klis F.M."/>
            <person name="Kovalchuk A."/>
            <person name="Krasevec N."/>
            <person name="Kubicek C.P."/>
            <person name="Liu B."/>
            <person name="Maccabe A."/>
            <person name="Meyer V."/>
            <person name="Mirabito P."/>
            <person name="Miskei M."/>
            <person name="Mos M."/>
            <person name="Mullins J."/>
            <person name="Nelson D.R."/>
            <person name="Nielsen J."/>
            <person name="Oakley B.R."/>
            <person name="Osmani S.A."/>
            <person name="Pakula T."/>
            <person name="Paszewski A."/>
            <person name="Paulsen I."/>
            <person name="Pilsyk S."/>
            <person name="Pocsi I."/>
            <person name="Punt P.J."/>
            <person name="Ram A.F."/>
            <person name="Ren Q."/>
            <person name="Robellet X."/>
            <person name="Robson G."/>
            <person name="Seiboth B."/>
            <person name="van Solingen P."/>
            <person name="Specht T."/>
            <person name="Sun J."/>
            <person name="Taheri-Talesh N."/>
            <person name="Takeshita N."/>
            <person name="Ussery D."/>
            <person name="vanKuyk P.A."/>
            <person name="Visser H."/>
            <person name="van de Vondervoort P.J."/>
            <person name="de Vries R.P."/>
            <person name="Walton J."/>
            <person name="Xiang X."/>
            <person name="Xiong Y."/>
            <person name="Zeng A.P."/>
            <person name="Brandt B.W."/>
            <person name="Cornell M.J."/>
            <person name="van den Hondel C.A."/>
            <person name="Visser J."/>
            <person name="Oliver S.G."/>
            <person name="Turner G."/>
        </authorList>
    </citation>
    <scope>GENOME REANNOTATION</scope>
    <source>
        <strain evidence="7">FGSC A4 / ATCC 38163 / CBS 112.46 / NRRL 194 / M139</strain>
    </source>
</reference>
<dbReference type="eggNOG" id="ENOG502SUDG">
    <property type="taxonomic scope" value="Eukaryota"/>
</dbReference>
<dbReference type="InterPro" id="IPR050357">
    <property type="entry name" value="Arrestin_domain-protein"/>
</dbReference>